<feature type="signal peptide" evidence="2">
    <location>
        <begin position="1"/>
        <end position="28"/>
    </location>
</feature>
<reference evidence="3" key="2">
    <citation type="submission" date="2020-09" db="EMBL/GenBank/DDBJ databases">
        <authorList>
            <person name="Sun Q."/>
            <person name="Ohkuma M."/>
        </authorList>
    </citation>
    <scope>NUCLEOTIDE SEQUENCE</scope>
    <source>
        <strain evidence="3">JCM 4633</strain>
    </source>
</reference>
<dbReference type="InterPro" id="IPR046176">
    <property type="entry name" value="DUF6185"/>
</dbReference>
<organism evidence="3 4">
    <name type="scientific">Streptomyces cinnamoneus</name>
    <name type="common">Streptoverticillium cinnamoneum</name>
    <dbReference type="NCBI Taxonomy" id="53446"/>
    <lineage>
        <taxon>Bacteria</taxon>
        <taxon>Bacillati</taxon>
        <taxon>Actinomycetota</taxon>
        <taxon>Actinomycetes</taxon>
        <taxon>Kitasatosporales</taxon>
        <taxon>Streptomycetaceae</taxon>
        <taxon>Streptomyces</taxon>
        <taxon>Streptomyces cinnamoneus group</taxon>
    </lineage>
</organism>
<evidence type="ECO:0000313" key="3">
    <source>
        <dbReference type="EMBL" id="GHC56844.1"/>
    </source>
</evidence>
<evidence type="ECO:0000256" key="1">
    <source>
        <dbReference type="SAM" id="Phobius"/>
    </source>
</evidence>
<dbReference type="Pfam" id="PF19683">
    <property type="entry name" value="DUF6185"/>
    <property type="match status" value="1"/>
</dbReference>
<feature type="transmembrane region" description="Helical" evidence="1">
    <location>
        <begin position="385"/>
        <end position="405"/>
    </location>
</feature>
<feature type="transmembrane region" description="Helical" evidence="1">
    <location>
        <begin position="760"/>
        <end position="779"/>
    </location>
</feature>
<gene>
    <name evidence="3" type="ORF">GCM10010507_36900</name>
</gene>
<dbReference type="EMBL" id="BMVB01000011">
    <property type="protein sequence ID" value="GHC56844.1"/>
    <property type="molecule type" value="Genomic_DNA"/>
</dbReference>
<dbReference type="RefSeq" id="WP_190110919.1">
    <property type="nucleotide sequence ID" value="NZ_BMVB01000011.1"/>
</dbReference>
<reference evidence="3" key="1">
    <citation type="journal article" date="2014" name="Int. J. Syst. Evol. Microbiol.">
        <title>Complete genome sequence of Corynebacterium casei LMG S-19264T (=DSM 44701T), isolated from a smear-ripened cheese.</title>
        <authorList>
            <consortium name="US DOE Joint Genome Institute (JGI-PGF)"/>
            <person name="Walter F."/>
            <person name="Albersmeier A."/>
            <person name="Kalinowski J."/>
            <person name="Ruckert C."/>
        </authorList>
    </citation>
    <scope>NUCLEOTIDE SEQUENCE</scope>
    <source>
        <strain evidence="3">JCM 4633</strain>
    </source>
</reference>
<feature type="chain" id="PRO_5037967656" evidence="2">
    <location>
        <begin position="29"/>
        <end position="861"/>
    </location>
</feature>
<feature type="transmembrane region" description="Helical" evidence="1">
    <location>
        <begin position="342"/>
        <end position="365"/>
    </location>
</feature>
<feature type="transmembrane region" description="Helical" evidence="1">
    <location>
        <begin position="727"/>
        <end position="748"/>
    </location>
</feature>
<evidence type="ECO:0000256" key="2">
    <source>
        <dbReference type="SAM" id="SignalP"/>
    </source>
</evidence>
<feature type="transmembrane region" description="Helical" evidence="1">
    <location>
        <begin position="785"/>
        <end position="807"/>
    </location>
</feature>
<feature type="transmembrane region" description="Helical" evidence="1">
    <location>
        <begin position="558"/>
        <end position="578"/>
    </location>
</feature>
<accession>A0A918TP00</accession>
<feature type="transmembrane region" description="Helical" evidence="1">
    <location>
        <begin position="273"/>
        <end position="292"/>
    </location>
</feature>
<evidence type="ECO:0000313" key="4">
    <source>
        <dbReference type="Proteomes" id="UP000646244"/>
    </source>
</evidence>
<dbReference type="AlphaFoldDB" id="A0A918TP00"/>
<dbReference type="Proteomes" id="UP000646244">
    <property type="component" value="Unassembled WGS sequence"/>
</dbReference>
<feature type="transmembrane region" description="Helical" evidence="1">
    <location>
        <begin position="225"/>
        <end position="252"/>
    </location>
</feature>
<name>A0A918TP00_STRCJ</name>
<feature type="transmembrane region" description="Helical" evidence="1">
    <location>
        <begin position="686"/>
        <end position="704"/>
    </location>
</feature>
<feature type="transmembrane region" description="Helical" evidence="1">
    <location>
        <begin position="304"/>
        <end position="321"/>
    </location>
</feature>
<protein>
    <submittedName>
        <fullName evidence="3">Uncharacterized protein</fullName>
    </submittedName>
</protein>
<keyword evidence="2" id="KW-0732">Signal</keyword>
<keyword evidence="1" id="KW-0472">Membrane</keyword>
<proteinExistence type="predicted"/>
<comment type="caution">
    <text evidence="3">The sequence shown here is derived from an EMBL/GenBank/DDBJ whole genome shotgun (WGS) entry which is preliminary data.</text>
</comment>
<sequence>MIFRAWRWIAVVFATLGWWAVQPAPAQAVEAMNCGNLQPRKVHVDSKIRFIRQNPDFVEVHQVTNIKVPESQWELANDLTLSPDTHRYRNALHCLLHSDHTPHKAADVWHPEWRSSASQATKLEGMVTAPYESWNLINSRGEFEVGPWTVTVEPDKDWRLAFQSPHALRGASWEKIVVDPDGLKISDAPGASSTEKEIRVWSGQSLEHVDVVPPKNLALGLSSRFTWIGSLGILSWWACSSIVIAWPAWRFLRSDRKPNGSSETAASKVMARTVLKWAGLSVALGLTLLLALDPSAGTPRANSWRALIGISSGFTLVLLAQPWISWNQGSGGNHKSLKVRKVMVTTCAGTAAAIGLLVILAPHLFGLPQNLTSTAPPPASGITGLALLDVSALWLWLTAMAAWAWRFAREGRLGEAPAEPARHDSLNRDDPRHSLSRIAAIGAALLVAAAMVVFFRAQSFERLWDRTNWMGEATTVLGADHRSLLGLQLADFAARGPQWVYAYTWVLTGIALVALLHNVSHVLPETPLEPKGVRLFAVTGIFAIVVALRGVKFAGSSAAVYGLWLPMNMITLYAMVLIGRRRSVLNRVNRKTKTNCLVAELSKPSGHAKLMEDARLYRTLLHRLHLVDQGHEEGTTRRSLETQLQTLHHWRPAECHRDCLPDPVSVVDVALSWGPKHHWWDNALHAARRASMFGILPSMVTAWYENAYGAHHWAFTLSLPTGIPDTVGAFLAREISFAGAGLVLGALWRVLPGERGPMRAFSLFVAWLIPISLVAMFSLDISRMVLGLQVLNVVLMLMVLTLTSMWVDTDTFKQERHYRTKRLGLLTSVYQVHGLSGQIAFLLAQAGAAVTIWHQIVTASK</sequence>
<feature type="transmembrane region" description="Helical" evidence="1">
    <location>
        <begin position="532"/>
        <end position="552"/>
    </location>
</feature>
<feature type="transmembrane region" description="Helical" evidence="1">
    <location>
        <begin position="438"/>
        <end position="457"/>
    </location>
</feature>
<feature type="transmembrane region" description="Helical" evidence="1">
    <location>
        <begin position="500"/>
        <end position="520"/>
    </location>
</feature>
<keyword evidence="1" id="KW-1133">Transmembrane helix</keyword>
<keyword evidence="1" id="KW-0812">Transmembrane</keyword>